<organism evidence="2 3">
    <name type="scientific">Methylocystis rosea</name>
    <dbReference type="NCBI Taxonomy" id="173366"/>
    <lineage>
        <taxon>Bacteria</taxon>
        <taxon>Pseudomonadati</taxon>
        <taxon>Pseudomonadota</taxon>
        <taxon>Alphaproteobacteria</taxon>
        <taxon>Hyphomicrobiales</taxon>
        <taxon>Methylocystaceae</taxon>
        <taxon>Methylocystis</taxon>
    </lineage>
</organism>
<gene>
    <name evidence="2" type="ORF">EHO51_07970</name>
</gene>
<dbReference type="RefSeq" id="WP_124738434.1">
    <property type="nucleotide sequence ID" value="NZ_CP034086.1"/>
</dbReference>
<feature type="chain" id="PRO_5018173017" evidence="1">
    <location>
        <begin position="43"/>
        <end position="116"/>
    </location>
</feature>
<proteinExistence type="predicted"/>
<reference evidence="2 3" key="1">
    <citation type="submission" date="2018-11" db="EMBL/GenBank/DDBJ databases">
        <title>Genome squencing of methanotrophic bacteria isolated from alkaline groundwater in Korea.</title>
        <authorList>
            <person name="Nguyen L.N."/>
        </authorList>
    </citation>
    <scope>NUCLEOTIDE SEQUENCE [LARGE SCALE GENOMIC DNA]</scope>
    <source>
        <strain evidence="2 3">GW6</strain>
    </source>
</reference>
<protein>
    <submittedName>
        <fullName evidence="2">Uncharacterized protein</fullName>
    </submittedName>
</protein>
<evidence type="ECO:0000256" key="1">
    <source>
        <dbReference type="SAM" id="SignalP"/>
    </source>
</evidence>
<evidence type="ECO:0000313" key="2">
    <source>
        <dbReference type="EMBL" id="AZG76661.1"/>
    </source>
</evidence>
<dbReference type="Proteomes" id="UP000273982">
    <property type="component" value="Chromosome"/>
</dbReference>
<dbReference type="KEGG" id="mros:EHO51_07970"/>
<dbReference type="EMBL" id="CP034086">
    <property type="protein sequence ID" value="AZG76661.1"/>
    <property type="molecule type" value="Genomic_DNA"/>
</dbReference>
<evidence type="ECO:0000313" key="3">
    <source>
        <dbReference type="Proteomes" id="UP000273982"/>
    </source>
</evidence>
<feature type="signal peptide" evidence="1">
    <location>
        <begin position="1"/>
        <end position="42"/>
    </location>
</feature>
<dbReference type="AlphaFoldDB" id="A0A3G8M405"/>
<sequence>MNPSMNNTTNRTTKTSFASRPIRVALAMKIAFAILAANVSFAAAKALLVKAPDSQPARVAADVSSVKPFILPVDWQESTAVAQSDPTQNCHGVAVETDEGYGVRGQTIRFVCRKAL</sequence>
<name>A0A3G8M405_9HYPH</name>
<keyword evidence="1" id="KW-0732">Signal</keyword>
<accession>A0A3G8M405</accession>